<dbReference type="EMBL" id="BLXT01007928">
    <property type="protein sequence ID" value="GFO43866.1"/>
    <property type="molecule type" value="Genomic_DNA"/>
</dbReference>
<organism evidence="1 2">
    <name type="scientific">Plakobranchus ocellatus</name>
    <dbReference type="NCBI Taxonomy" id="259542"/>
    <lineage>
        <taxon>Eukaryota</taxon>
        <taxon>Metazoa</taxon>
        <taxon>Spiralia</taxon>
        <taxon>Lophotrochozoa</taxon>
        <taxon>Mollusca</taxon>
        <taxon>Gastropoda</taxon>
        <taxon>Heterobranchia</taxon>
        <taxon>Euthyneura</taxon>
        <taxon>Panpulmonata</taxon>
        <taxon>Sacoglossa</taxon>
        <taxon>Placobranchoidea</taxon>
        <taxon>Plakobranchidae</taxon>
        <taxon>Plakobranchus</taxon>
    </lineage>
</organism>
<dbReference type="AlphaFoldDB" id="A0AAV4DI79"/>
<comment type="caution">
    <text evidence="1">The sequence shown here is derived from an EMBL/GenBank/DDBJ whole genome shotgun (WGS) entry which is preliminary data.</text>
</comment>
<sequence>MAANVTLMPRPRAENPRRILRPSKTGSLAKRTAEKSKRQEFARDRKLMVLSPQSEEIHLSPWSLRASASAFKSQLPLQISDTGLSNGLHAAATSISLEKTNHLLSVLALHNPI</sequence>
<proteinExistence type="predicted"/>
<protein>
    <submittedName>
        <fullName evidence="1">Uncharacterized protein</fullName>
    </submittedName>
</protein>
<accession>A0AAV4DI79</accession>
<gene>
    <name evidence="1" type="ORF">PoB_007037100</name>
</gene>
<evidence type="ECO:0000313" key="1">
    <source>
        <dbReference type="EMBL" id="GFO43866.1"/>
    </source>
</evidence>
<reference evidence="1 2" key="1">
    <citation type="journal article" date="2021" name="Elife">
        <title>Chloroplast acquisition without the gene transfer in kleptoplastic sea slugs, Plakobranchus ocellatus.</title>
        <authorList>
            <person name="Maeda T."/>
            <person name="Takahashi S."/>
            <person name="Yoshida T."/>
            <person name="Shimamura S."/>
            <person name="Takaki Y."/>
            <person name="Nagai Y."/>
            <person name="Toyoda A."/>
            <person name="Suzuki Y."/>
            <person name="Arimoto A."/>
            <person name="Ishii H."/>
            <person name="Satoh N."/>
            <person name="Nishiyama T."/>
            <person name="Hasebe M."/>
            <person name="Maruyama T."/>
            <person name="Minagawa J."/>
            <person name="Obokata J."/>
            <person name="Shigenobu S."/>
        </authorList>
    </citation>
    <scope>NUCLEOTIDE SEQUENCE [LARGE SCALE GENOMIC DNA]</scope>
</reference>
<name>A0AAV4DI79_9GAST</name>
<dbReference type="Proteomes" id="UP000735302">
    <property type="component" value="Unassembled WGS sequence"/>
</dbReference>
<keyword evidence="2" id="KW-1185">Reference proteome</keyword>
<evidence type="ECO:0000313" key="2">
    <source>
        <dbReference type="Proteomes" id="UP000735302"/>
    </source>
</evidence>